<dbReference type="InterPro" id="IPR038693">
    <property type="entry name" value="PaaB_sf"/>
</dbReference>
<dbReference type="AlphaFoldDB" id="M0MV44"/>
<name>M0MV44_9EURY</name>
<keyword evidence="2" id="KW-1185">Reference proteome</keyword>
<dbReference type="Proteomes" id="UP000011625">
    <property type="component" value="Unassembled WGS sequence"/>
</dbReference>
<dbReference type="STRING" id="1227456.C450_19019"/>
<dbReference type="InterPro" id="IPR023976">
    <property type="entry name" value="CHP04031_Htur1727"/>
</dbReference>
<dbReference type="Gene3D" id="3.10.20.520">
    <property type="entry name" value="Phenylacetic acid degradation B"/>
    <property type="match status" value="1"/>
</dbReference>
<dbReference type="NCBIfam" id="TIGR04031">
    <property type="entry name" value="Htur_1727_fam"/>
    <property type="match status" value="1"/>
</dbReference>
<dbReference type="EMBL" id="AOME01000087">
    <property type="protein sequence ID" value="EMA48659.1"/>
    <property type="molecule type" value="Genomic_DNA"/>
</dbReference>
<organism evidence="1 2">
    <name type="scientific">Halococcus salifodinae DSM 8989</name>
    <dbReference type="NCBI Taxonomy" id="1227456"/>
    <lineage>
        <taxon>Archaea</taxon>
        <taxon>Methanobacteriati</taxon>
        <taxon>Methanobacteriota</taxon>
        <taxon>Stenosarchaea group</taxon>
        <taxon>Halobacteria</taxon>
        <taxon>Halobacteriales</taxon>
        <taxon>Halococcaceae</taxon>
        <taxon>Halococcus</taxon>
    </lineage>
</organism>
<evidence type="ECO:0000313" key="2">
    <source>
        <dbReference type="Proteomes" id="UP000011625"/>
    </source>
</evidence>
<accession>M0MV44</accession>
<dbReference type="Pfam" id="PF06243">
    <property type="entry name" value="PaaB"/>
    <property type="match status" value="1"/>
</dbReference>
<dbReference type="InterPro" id="IPR009359">
    <property type="entry name" value="PaaB"/>
</dbReference>
<evidence type="ECO:0000313" key="1">
    <source>
        <dbReference type="EMBL" id="EMA48659.1"/>
    </source>
</evidence>
<protein>
    <submittedName>
        <fullName evidence="1">Phenylacetic acid degradation protein B</fullName>
    </submittedName>
</protein>
<dbReference type="OrthoDB" id="168567at2157"/>
<gene>
    <name evidence="1" type="ORF">C450_19019</name>
</gene>
<reference evidence="1 2" key="1">
    <citation type="journal article" date="2014" name="PLoS Genet.">
        <title>Phylogenetically driven sequencing of extremely halophilic archaea reveals strategies for static and dynamic osmo-response.</title>
        <authorList>
            <person name="Becker E.A."/>
            <person name="Seitzer P.M."/>
            <person name="Tritt A."/>
            <person name="Larsen D."/>
            <person name="Krusor M."/>
            <person name="Yao A.I."/>
            <person name="Wu D."/>
            <person name="Madern D."/>
            <person name="Eisen J.A."/>
            <person name="Darling A.E."/>
            <person name="Facciotti M.T."/>
        </authorList>
    </citation>
    <scope>NUCLEOTIDE SEQUENCE [LARGE SCALE GENOMIC DNA]</scope>
    <source>
        <strain evidence="1 2">DSM 8989</strain>
    </source>
</reference>
<comment type="caution">
    <text evidence="1">The sequence shown here is derived from an EMBL/GenBank/DDBJ whole genome shotgun (WGS) entry which is preliminary data.</text>
</comment>
<sequence length="99" mass="11289">MVEKSKRYRVGDQPRDAVEQEWEIFIRDDRGNPLQHAGSVSAPTADVAHTEATKLFGWYATDIWLCPASDVRRYSTHTLDEQADSVNLDIDSEERSHEA</sequence>
<proteinExistence type="predicted"/>
<dbReference type="RefSeq" id="WP_005046189.1">
    <property type="nucleotide sequence ID" value="NZ_AOME01000087.1"/>
</dbReference>